<proteinExistence type="predicted"/>
<feature type="transmembrane region" description="Helical" evidence="1">
    <location>
        <begin position="47"/>
        <end position="65"/>
    </location>
</feature>
<gene>
    <name evidence="2" type="ORF">SAMN02745176_00532</name>
</gene>
<dbReference type="STRING" id="1122184.SAMN02745176_00532"/>
<keyword evidence="3" id="KW-1185">Reference proteome</keyword>
<organism evidence="2 3">
    <name type="scientific">Lutispora thermophila DSM 19022</name>
    <dbReference type="NCBI Taxonomy" id="1122184"/>
    <lineage>
        <taxon>Bacteria</taxon>
        <taxon>Bacillati</taxon>
        <taxon>Bacillota</taxon>
        <taxon>Clostridia</taxon>
        <taxon>Lutisporales</taxon>
        <taxon>Lutisporaceae</taxon>
        <taxon>Lutispora</taxon>
    </lineage>
</organism>
<dbReference type="NCBIfam" id="NF042414">
    <property type="entry name" value="CLC_0170_fam"/>
    <property type="match status" value="1"/>
</dbReference>
<feature type="transmembrane region" description="Helical" evidence="1">
    <location>
        <begin position="12"/>
        <end position="31"/>
    </location>
</feature>
<evidence type="ECO:0000313" key="3">
    <source>
        <dbReference type="Proteomes" id="UP000184442"/>
    </source>
</evidence>
<dbReference type="EMBL" id="FQZS01000004">
    <property type="protein sequence ID" value="SHI52153.1"/>
    <property type="molecule type" value="Genomic_DNA"/>
</dbReference>
<evidence type="ECO:0000256" key="1">
    <source>
        <dbReference type="SAM" id="Phobius"/>
    </source>
</evidence>
<reference evidence="2 3" key="1">
    <citation type="submission" date="2016-11" db="EMBL/GenBank/DDBJ databases">
        <authorList>
            <person name="Jaros S."/>
            <person name="Januszkiewicz K."/>
            <person name="Wedrychowicz H."/>
        </authorList>
    </citation>
    <scope>NUCLEOTIDE SEQUENCE [LARGE SCALE GENOMIC DNA]</scope>
    <source>
        <strain evidence="2 3">DSM 19022</strain>
    </source>
</reference>
<dbReference type="AlphaFoldDB" id="A0A1M6BU78"/>
<evidence type="ECO:0000313" key="2">
    <source>
        <dbReference type="EMBL" id="SHI52153.1"/>
    </source>
</evidence>
<keyword evidence="1" id="KW-0472">Membrane</keyword>
<keyword evidence="1" id="KW-0812">Transmembrane</keyword>
<name>A0A1M6BU78_9FIRM</name>
<dbReference type="Proteomes" id="UP000184442">
    <property type="component" value="Unassembled WGS sequence"/>
</dbReference>
<keyword evidence="1" id="KW-1133">Transmembrane helix</keyword>
<sequence length="71" mass="8099">MLQKFLLSIKDFMDAPVFVLIVLISIFELFVDRPALKSEGLMRDAKITSFVSIIWIILAVAMAIINNTARW</sequence>
<dbReference type="InterPro" id="IPR049971">
    <property type="entry name" value="CLC_0170-like"/>
</dbReference>
<protein>
    <submittedName>
        <fullName evidence="2">Uncharacterized protein</fullName>
    </submittedName>
</protein>
<dbReference type="RefSeq" id="WP_073024248.1">
    <property type="nucleotide sequence ID" value="NZ_FQZS01000004.1"/>
</dbReference>
<accession>A0A1M6BU78</accession>